<evidence type="ECO:0000256" key="5">
    <source>
        <dbReference type="ARBA" id="ARBA00022603"/>
    </source>
</evidence>
<keyword evidence="12" id="KW-0819">tRNA processing</keyword>
<dbReference type="GO" id="GO:0005737">
    <property type="term" value="C:cytoplasm"/>
    <property type="evidence" value="ECO:0007669"/>
    <property type="project" value="UniProtKB-SubCell"/>
</dbReference>
<keyword evidence="3 12" id="KW-0963">Cytoplasm</keyword>
<keyword evidence="7 12" id="KW-0949">S-adenosyl-L-methionine</keyword>
<comment type="cofactor">
    <cofactor evidence="12">
        <name>[4Fe-4S] cluster</name>
        <dbReference type="ChEBI" id="CHEBI:49883"/>
    </cofactor>
    <text evidence="12">Binds 1 [4Fe-4S] cluster. The cluster is coordinated with 3 cysteines and an exchangeable S-adenosyl-L-methionine.</text>
</comment>
<feature type="binding site" evidence="12">
    <location>
        <position position="110"/>
    </location>
    <ligand>
        <name>[4Fe-4S] cluster</name>
        <dbReference type="ChEBI" id="CHEBI:49883"/>
        <note>4Fe-4S-S-AdoMet</note>
    </ligand>
</feature>
<dbReference type="PANTHER" id="PTHR30544:SF5">
    <property type="entry name" value="RADICAL SAM CORE DOMAIN-CONTAINING PROTEIN"/>
    <property type="match status" value="1"/>
</dbReference>
<dbReference type="SMART" id="SM00729">
    <property type="entry name" value="Elp3"/>
    <property type="match status" value="1"/>
</dbReference>
<comment type="similarity">
    <text evidence="12">Belongs to the radical SAM superfamily. RlmN family.</text>
</comment>
<dbReference type="PANTHER" id="PTHR30544">
    <property type="entry name" value="23S RRNA METHYLTRANSFERASE"/>
    <property type="match status" value="1"/>
</dbReference>
<dbReference type="EC" id="2.1.1.192" evidence="12"/>
<evidence type="ECO:0000313" key="15">
    <source>
        <dbReference type="Proteomes" id="UP000178647"/>
    </source>
</evidence>
<evidence type="ECO:0000313" key="14">
    <source>
        <dbReference type="EMBL" id="OGZ24904.1"/>
    </source>
</evidence>
<evidence type="ECO:0000256" key="7">
    <source>
        <dbReference type="ARBA" id="ARBA00022691"/>
    </source>
</evidence>
<keyword evidence="6 12" id="KW-0808">Transferase</keyword>
<dbReference type="InterPro" id="IPR013785">
    <property type="entry name" value="Aldolase_TIM"/>
</dbReference>
<dbReference type="GO" id="GO:0070475">
    <property type="term" value="P:rRNA base methylation"/>
    <property type="evidence" value="ECO:0007669"/>
    <property type="project" value="UniProtKB-UniRule"/>
</dbReference>
<feature type="active site" description="Proton acceptor" evidence="12">
    <location>
        <position position="79"/>
    </location>
</feature>
<dbReference type="GO" id="GO:0046872">
    <property type="term" value="F:metal ion binding"/>
    <property type="evidence" value="ECO:0007669"/>
    <property type="project" value="UniProtKB-KW"/>
</dbReference>
<dbReference type="STRING" id="1801672.A2896_02130"/>
<comment type="function">
    <text evidence="12">Specifically methylates position 2 of adenine 2503 in 23S rRNA and position 2 of adenine 37 in tRNAs.</text>
</comment>
<evidence type="ECO:0000256" key="9">
    <source>
        <dbReference type="ARBA" id="ARBA00023004"/>
    </source>
</evidence>
<dbReference type="GO" id="GO:0051539">
    <property type="term" value="F:4 iron, 4 sulfur cluster binding"/>
    <property type="evidence" value="ECO:0007669"/>
    <property type="project" value="UniProtKB-UniRule"/>
</dbReference>
<reference evidence="14 15" key="1">
    <citation type="journal article" date="2016" name="Nat. Commun.">
        <title>Thousands of microbial genomes shed light on interconnected biogeochemical processes in an aquifer system.</title>
        <authorList>
            <person name="Anantharaman K."/>
            <person name="Brown C.T."/>
            <person name="Hug L.A."/>
            <person name="Sharon I."/>
            <person name="Castelle C.J."/>
            <person name="Probst A.J."/>
            <person name="Thomas B.C."/>
            <person name="Singh A."/>
            <person name="Wilkins M.J."/>
            <person name="Karaoz U."/>
            <person name="Brodie E.L."/>
            <person name="Williams K.H."/>
            <person name="Hubbard S.S."/>
            <person name="Banfield J.F."/>
        </authorList>
    </citation>
    <scope>NUCLEOTIDE SEQUENCE [LARGE SCALE GENOMIC DNA]</scope>
</reference>
<name>A0A1G2EGJ4_9BACT</name>
<dbReference type="FunFam" id="3.20.20.70:FF:000014">
    <property type="entry name" value="Probable dual-specificity RNA methyltransferase RlmN"/>
    <property type="match status" value="1"/>
</dbReference>
<comment type="caution">
    <text evidence="14">The sequence shown here is derived from an EMBL/GenBank/DDBJ whole genome shotgun (WGS) entry which is preliminary data.</text>
</comment>
<comment type="catalytic activity">
    <reaction evidence="12">
        <text>adenosine(2503) in 23S rRNA + 2 reduced [2Fe-2S]-[ferredoxin] + 2 S-adenosyl-L-methionine = 2-methyladenosine(2503) in 23S rRNA + 5'-deoxyadenosine + L-methionine + 2 oxidized [2Fe-2S]-[ferredoxin] + S-adenosyl-L-homocysteine</text>
        <dbReference type="Rhea" id="RHEA:42916"/>
        <dbReference type="Rhea" id="RHEA-COMP:10000"/>
        <dbReference type="Rhea" id="RHEA-COMP:10001"/>
        <dbReference type="Rhea" id="RHEA-COMP:10152"/>
        <dbReference type="Rhea" id="RHEA-COMP:10282"/>
        <dbReference type="ChEBI" id="CHEBI:17319"/>
        <dbReference type="ChEBI" id="CHEBI:33737"/>
        <dbReference type="ChEBI" id="CHEBI:33738"/>
        <dbReference type="ChEBI" id="CHEBI:57844"/>
        <dbReference type="ChEBI" id="CHEBI:57856"/>
        <dbReference type="ChEBI" id="CHEBI:59789"/>
        <dbReference type="ChEBI" id="CHEBI:74411"/>
        <dbReference type="ChEBI" id="CHEBI:74497"/>
        <dbReference type="EC" id="2.1.1.192"/>
    </reaction>
</comment>
<comment type="subcellular location">
    <subcellularLocation>
        <location evidence="1 12">Cytoplasm</location>
    </subcellularLocation>
</comment>
<evidence type="ECO:0000256" key="6">
    <source>
        <dbReference type="ARBA" id="ARBA00022679"/>
    </source>
</evidence>
<evidence type="ECO:0000256" key="12">
    <source>
        <dbReference type="HAMAP-Rule" id="MF_01849"/>
    </source>
</evidence>
<dbReference type="AlphaFoldDB" id="A0A1G2EGJ4"/>
<dbReference type="PIRSF" id="PIRSF006004">
    <property type="entry name" value="CHP00048"/>
    <property type="match status" value="1"/>
</dbReference>
<dbReference type="InterPro" id="IPR007197">
    <property type="entry name" value="rSAM"/>
</dbReference>
<keyword evidence="5 12" id="KW-0489">Methyltransferase</keyword>
<dbReference type="InterPro" id="IPR004383">
    <property type="entry name" value="rRNA_lsu_MTrfase_RlmN/Cfr"/>
</dbReference>
<keyword evidence="2 12" id="KW-0004">4Fe-4S</keyword>
<dbReference type="Gene3D" id="3.20.20.70">
    <property type="entry name" value="Aldolase class I"/>
    <property type="match status" value="1"/>
</dbReference>
<evidence type="ECO:0000256" key="10">
    <source>
        <dbReference type="ARBA" id="ARBA00023014"/>
    </source>
</evidence>
<dbReference type="GO" id="GO:0002935">
    <property type="term" value="F:tRNA (adenine(37)-C2)-methyltransferase activity"/>
    <property type="evidence" value="ECO:0007669"/>
    <property type="project" value="UniProtKB-UniRule"/>
</dbReference>
<dbReference type="PROSITE" id="PS51918">
    <property type="entry name" value="RADICAL_SAM"/>
    <property type="match status" value="1"/>
</dbReference>
<keyword evidence="11 12" id="KW-1015">Disulfide bond</keyword>
<dbReference type="SUPFAM" id="SSF102114">
    <property type="entry name" value="Radical SAM enzymes"/>
    <property type="match status" value="1"/>
</dbReference>
<feature type="binding site" evidence="12">
    <location>
        <position position="106"/>
    </location>
    <ligand>
        <name>[4Fe-4S] cluster</name>
        <dbReference type="ChEBI" id="CHEBI:49883"/>
        <note>4Fe-4S-S-AdoMet</note>
    </ligand>
</feature>
<feature type="binding site" evidence="12">
    <location>
        <position position="288"/>
    </location>
    <ligand>
        <name>S-adenosyl-L-methionine</name>
        <dbReference type="ChEBI" id="CHEBI:59789"/>
    </ligand>
</feature>
<evidence type="ECO:0000256" key="1">
    <source>
        <dbReference type="ARBA" id="ARBA00004496"/>
    </source>
</evidence>
<keyword evidence="9 12" id="KW-0408">Iron</keyword>
<keyword evidence="4 12" id="KW-0698">rRNA processing</keyword>
<dbReference type="SFLD" id="SFLDF00275">
    <property type="entry name" value="adenosine_C2_methyltransferase"/>
    <property type="match status" value="1"/>
</dbReference>
<comment type="miscellaneous">
    <text evidence="12">Reaction proceeds by a ping-pong mechanism involving intermediate methylation of a conserved cysteine residue.</text>
</comment>
<evidence type="ECO:0000259" key="13">
    <source>
        <dbReference type="PROSITE" id="PS51918"/>
    </source>
</evidence>
<comment type="caution">
    <text evidence="12">Lacks conserved residue(s) required for the propagation of feature annotation.</text>
</comment>
<feature type="binding site" evidence="12">
    <location>
        <position position="113"/>
    </location>
    <ligand>
        <name>[4Fe-4S] cluster</name>
        <dbReference type="ChEBI" id="CHEBI:49883"/>
        <note>4Fe-4S-S-AdoMet</note>
    </ligand>
</feature>
<dbReference type="InterPro" id="IPR040072">
    <property type="entry name" value="Methyltransferase_A"/>
</dbReference>
<feature type="binding site" evidence="12">
    <location>
        <position position="188"/>
    </location>
    <ligand>
        <name>S-adenosyl-L-methionine</name>
        <dbReference type="ChEBI" id="CHEBI:59789"/>
    </ligand>
</feature>
<dbReference type="InterPro" id="IPR058240">
    <property type="entry name" value="rSAM_sf"/>
</dbReference>
<evidence type="ECO:0000256" key="11">
    <source>
        <dbReference type="ARBA" id="ARBA00023157"/>
    </source>
</evidence>
<dbReference type="HAMAP" id="MF_01849">
    <property type="entry name" value="RNA_methyltr_RlmN"/>
    <property type="match status" value="1"/>
</dbReference>
<evidence type="ECO:0000256" key="2">
    <source>
        <dbReference type="ARBA" id="ARBA00022485"/>
    </source>
</evidence>
<dbReference type="EMBL" id="MHMH01000001">
    <property type="protein sequence ID" value="OGZ24904.1"/>
    <property type="molecule type" value="Genomic_DNA"/>
</dbReference>
<sequence>MDLEGFENLLAQEPKYRLVQAKKALFQDLIENWNQAVALPLSLRERLDKECPLEITAKTFVAQDTVKALLTLEDGLKIETVLMRHGSTGSPQATRNTVCVSSQVGCPLGCSFCATGRMGFKRNLGSPEIVAQVLFFARYLKKLKEKVTNIVFMGMGEPFLNYQNVIGAIRTLNDPTGFHSGARHFSISTVGIAEGGIAELAKEKLQINLAVSLHAPNDELRSQIMKINEKYSIRRVLDAVDDYIKKTKRRVMFEYIMIKDVNDSAKEAEELAKLMKKPLYFVNLISYNQTGIFKPSSPAKIKRFKEILEQAGVAVTQRYRFGREVEGACGQLATGDKIDTA</sequence>
<dbReference type="CDD" id="cd01335">
    <property type="entry name" value="Radical_SAM"/>
    <property type="match status" value="1"/>
</dbReference>
<dbReference type="Pfam" id="PF04055">
    <property type="entry name" value="Radical_SAM"/>
    <property type="match status" value="1"/>
</dbReference>
<proteinExistence type="inferred from homology"/>
<accession>A0A1G2EGJ4</accession>
<protein>
    <recommendedName>
        <fullName evidence="12">Probable dual-specificity RNA methyltransferase RlmN</fullName>
        <ecNumber evidence="12">2.1.1.192</ecNumber>
    </recommendedName>
    <alternativeName>
        <fullName evidence="12">23S rRNA (adenine(2503)-C(2))-methyltransferase</fullName>
    </alternativeName>
    <alternativeName>
        <fullName evidence="12">23S rRNA m2A2503 methyltransferase</fullName>
    </alternativeName>
    <alternativeName>
        <fullName evidence="12">Ribosomal RNA large subunit methyltransferase N</fullName>
    </alternativeName>
    <alternativeName>
        <fullName evidence="12">tRNA (adenine(37)-C(2))-methyltransferase</fullName>
    </alternativeName>
    <alternativeName>
        <fullName evidence="12">tRNA m2A37 methyltransferase</fullName>
    </alternativeName>
</protein>
<evidence type="ECO:0000256" key="4">
    <source>
        <dbReference type="ARBA" id="ARBA00022552"/>
    </source>
</evidence>
<dbReference type="GO" id="GO:0000049">
    <property type="term" value="F:tRNA binding"/>
    <property type="evidence" value="ECO:0007669"/>
    <property type="project" value="UniProtKB-UniRule"/>
</dbReference>
<keyword evidence="10 12" id="KW-0411">Iron-sulfur</keyword>
<keyword evidence="8 12" id="KW-0479">Metal-binding</keyword>
<feature type="binding site" evidence="12">
    <location>
        <begin position="212"/>
        <end position="214"/>
    </location>
    <ligand>
        <name>S-adenosyl-L-methionine</name>
        <dbReference type="ChEBI" id="CHEBI:59789"/>
    </ligand>
</feature>
<feature type="active site" description="S-methylcysteine intermediate" evidence="12">
    <location>
        <position position="329"/>
    </location>
</feature>
<dbReference type="GO" id="GO:0030488">
    <property type="term" value="P:tRNA methylation"/>
    <property type="evidence" value="ECO:0007669"/>
    <property type="project" value="UniProtKB-UniRule"/>
</dbReference>
<feature type="binding site" evidence="12">
    <location>
        <begin position="156"/>
        <end position="157"/>
    </location>
    <ligand>
        <name>S-adenosyl-L-methionine</name>
        <dbReference type="ChEBI" id="CHEBI:59789"/>
    </ligand>
</feature>
<feature type="domain" description="Radical SAM core" evidence="13">
    <location>
        <begin position="92"/>
        <end position="324"/>
    </location>
</feature>
<dbReference type="Proteomes" id="UP000178647">
    <property type="component" value="Unassembled WGS sequence"/>
</dbReference>
<dbReference type="SFLD" id="SFLDS00029">
    <property type="entry name" value="Radical_SAM"/>
    <property type="match status" value="1"/>
</dbReference>
<dbReference type="InterPro" id="IPR006638">
    <property type="entry name" value="Elp3/MiaA/NifB-like_rSAM"/>
</dbReference>
<dbReference type="GO" id="GO:0019843">
    <property type="term" value="F:rRNA binding"/>
    <property type="evidence" value="ECO:0007669"/>
    <property type="project" value="UniProtKB-UniRule"/>
</dbReference>
<organism evidence="14 15">
    <name type="scientific">Candidatus Nealsonbacteria bacterium RIFCSPLOWO2_01_FULL_43_32</name>
    <dbReference type="NCBI Taxonomy" id="1801672"/>
    <lineage>
        <taxon>Bacteria</taxon>
        <taxon>Candidatus Nealsoniibacteriota</taxon>
    </lineage>
</organism>
<dbReference type="GO" id="GO:0070040">
    <property type="term" value="F:rRNA (adenine(2503)-C2-)-methyltransferase activity"/>
    <property type="evidence" value="ECO:0007669"/>
    <property type="project" value="UniProtKB-UniRule"/>
</dbReference>
<dbReference type="InterPro" id="IPR027492">
    <property type="entry name" value="RNA_MTrfase_RlmN"/>
</dbReference>
<evidence type="ECO:0000256" key="8">
    <source>
        <dbReference type="ARBA" id="ARBA00022723"/>
    </source>
</evidence>
<dbReference type="NCBIfam" id="TIGR00048">
    <property type="entry name" value="rRNA_mod_RlmN"/>
    <property type="match status" value="1"/>
</dbReference>
<comment type="catalytic activity">
    <reaction evidence="12">
        <text>adenosine(37) in tRNA + 2 reduced [2Fe-2S]-[ferredoxin] + 2 S-adenosyl-L-methionine = 2-methyladenosine(37) in tRNA + 5'-deoxyadenosine + L-methionine + 2 oxidized [2Fe-2S]-[ferredoxin] + S-adenosyl-L-homocysteine</text>
        <dbReference type="Rhea" id="RHEA:43332"/>
        <dbReference type="Rhea" id="RHEA-COMP:10000"/>
        <dbReference type="Rhea" id="RHEA-COMP:10001"/>
        <dbReference type="Rhea" id="RHEA-COMP:10162"/>
        <dbReference type="Rhea" id="RHEA-COMP:10485"/>
        <dbReference type="ChEBI" id="CHEBI:17319"/>
        <dbReference type="ChEBI" id="CHEBI:33737"/>
        <dbReference type="ChEBI" id="CHEBI:33738"/>
        <dbReference type="ChEBI" id="CHEBI:57844"/>
        <dbReference type="ChEBI" id="CHEBI:57856"/>
        <dbReference type="ChEBI" id="CHEBI:59789"/>
        <dbReference type="ChEBI" id="CHEBI:74411"/>
        <dbReference type="ChEBI" id="CHEBI:74497"/>
        <dbReference type="EC" id="2.1.1.192"/>
    </reaction>
</comment>
<evidence type="ECO:0000256" key="3">
    <source>
        <dbReference type="ARBA" id="ARBA00022490"/>
    </source>
</evidence>
<dbReference type="SFLD" id="SFLDG01062">
    <property type="entry name" value="methyltransferase_(Class_A)"/>
    <property type="match status" value="1"/>
</dbReference>
<gene>
    <name evidence="12" type="primary">rlmN</name>
    <name evidence="14" type="ORF">A2896_02130</name>
</gene>